<dbReference type="STRING" id="550447.SAMN05428946_0797"/>
<accession>A0A1U7PMK0</accession>
<dbReference type="GO" id="GO:0055085">
    <property type="term" value="P:transmembrane transport"/>
    <property type="evidence" value="ECO:0007669"/>
    <property type="project" value="InterPro"/>
</dbReference>
<dbReference type="EMBL" id="FTPL01000001">
    <property type="protein sequence ID" value="SIT71914.1"/>
    <property type="molecule type" value="Genomic_DNA"/>
</dbReference>
<keyword evidence="5 7" id="KW-1133">Transmembrane helix</keyword>
<dbReference type="Proteomes" id="UP000187550">
    <property type="component" value="Unassembled WGS sequence"/>
</dbReference>
<name>A0A1U7PMK0_9BACI</name>
<protein>
    <submittedName>
        <fullName evidence="9">Oligopeptide transport system permease protein</fullName>
    </submittedName>
</protein>
<dbReference type="Pfam" id="PF00528">
    <property type="entry name" value="BPD_transp_1"/>
    <property type="match status" value="1"/>
</dbReference>
<reference evidence="10" key="1">
    <citation type="submission" date="2017-01" db="EMBL/GenBank/DDBJ databases">
        <authorList>
            <person name="Varghese N."/>
            <person name="Submissions S."/>
        </authorList>
    </citation>
    <scope>NUCLEOTIDE SEQUENCE [LARGE SCALE GENOMIC DNA]</scope>
    <source>
        <strain evidence="10">MNA4</strain>
    </source>
</reference>
<comment type="subcellular location">
    <subcellularLocation>
        <location evidence="1 7">Cell membrane</location>
        <topology evidence="1 7">Multi-pass membrane protein</topology>
    </subcellularLocation>
</comment>
<dbReference type="PANTHER" id="PTHR43163">
    <property type="entry name" value="DIPEPTIDE TRANSPORT SYSTEM PERMEASE PROTEIN DPPB-RELATED"/>
    <property type="match status" value="1"/>
</dbReference>
<keyword evidence="4 7" id="KW-0812">Transmembrane</keyword>
<organism evidence="9 10">
    <name type="scientific">Edaphobacillus lindanitolerans</name>
    <dbReference type="NCBI Taxonomy" id="550447"/>
    <lineage>
        <taxon>Bacteria</taxon>
        <taxon>Bacillati</taxon>
        <taxon>Bacillota</taxon>
        <taxon>Bacilli</taxon>
        <taxon>Bacillales</taxon>
        <taxon>Bacillaceae</taxon>
        <taxon>Edaphobacillus</taxon>
    </lineage>
</organism>
<evidence type="ECO:0000256" key="3">
    <source>
        <dbReference type="ARBA" id="ARBA00022475"/>
    </source>
</evidence>
<feature type="transmembrane region" description="Helical" evidence="7">
    <location>
        <begin position="93"/>
        <end position="120"/>
    </location>
</feature>
<feature type="transmembrane region" description="Helical" evidence="7">
    <location>
        <begin position="9"/>
        <end position="30"/>
    </location>
</feature>
<evidence type="ECO:0000313" key="9">
    <source>
        <dbReference type="EMBL" id="SIT71914.1"/>
    </source>
</evidence>
<sequence>MKKYIFSRFGYMLFTFLLIATFTFFLMHTLPGSPFNDERLSAAQKAMMAKRYGLDEPLAVQYFKYLGNLLAGDLGVSFQFDGRSVTSIIGERIGVSAVLGAQSLIAGTVLGLLLGIVAALKHNTFLDYGSMIIAVLGLSIPNFVFAGLLQYWVGVRLQWLPVAFWEGFEYSILPTIALAAFVVATIARFMRNEMLDVLGHDYIVTARAKGIRESLLIIRHALRNAMIPIVTILGPLAVSLMTGTLVVEQIFSIPGLGEQFVKSILTNDYPVIMGVTLFYSFFFILIVFVVDILYVLIDPRIRLTGGGSRANG</sequence>
<evidence type="ECO:0000313" key="10">
    <source>
        <dbReference type="Proteomes" id="UP000187550"/>
    </source>
</evidence>
<dbReference type="Gene3D" id="1.10.3720.10">
    <property type="entry name" value="MetI-like"/>
    <property type="match status" value="1"/>
</dbReference>
<dbReference type="GO" id="GO:0005886">
    <property type="term" value="C:plasma membrane"/>
    <property type="evidence" value="ECO:0007669"/>
    <property type="project" value="UniProtKB-SubCell"/>
</dbReference>
<dbReference type="OrthoDB" id="9773683at2"/>
<keyword evidence="6 7" id="KW-0472">Membrane</keyword>
<feature type="domain" description="ABC transmembrane type-1" evidence="8">
    <location>
        <begin position="93"/>
        <end position="294"/>
    </location>
</feature>
<evidence type="ECO:0000256" key="6">
    <source>
        <dbReference type="ARBA" id="ARBA00023136"/>
    </source>
</evidence>
<dbReference type="SUPFAM" id="SSF161098">
    <property type="entry name" value="MetI-like"/>
    <property type="match status" value="1"/>
</dbReference>
<evidence type="ECO:0000256" key="1">
    <source>
        <dbReference type="ARBA" id="ARBA00004651"/>
    </source>
</evidence>
<keyword evidence="3" id="KW-1003">Cell membrane</keyword>
<dbReference type="AlphaFoldDB" id="A0A1U7PMK0"/>
<dbReference type="Pfam" id="PF19300">
    <property type="entry name" value="BPD_transp_1_N"/>
    <property type="match status" value="1"/>
</dbReference>
<evidence type="ECO:0000256" key="7">
    <source>
        <dbReference type="RuleBase" id="RU363032"/>
    </source>
</evidence>
<gene>
    <name evidence="9" type="ORF">SAMN05428946_0797</name>
</gene>
<feature type="transmembrane region" description="Helical" evidence="7">
    <location>
        <begin position="271"/>
        <end position="297"/>
    </location>
</feature>
<evidence type="ECO:0000259" key="8">
    <source>
        <dbReference type="PROSITE" id="PS50928"/>
    </source>
</evidence>
<dbReference type="InterPro" id="IPR000515">
    <property type="entry name" value="MetI-like"/>
</dbReference>
<dbReference type="PANTHER" id="PTHR43163:SF6">
    <property type="entry name" value="DIPEPTIDE TRANSPORT SYSTEM PERMEASE PROTEIN DPPB-RELATED"/>
    <property type="match status" value="1"/>
</dbReference>
<dbReference type="RefSeq" id="WP_076757042.1">
    <property type="nucleotide sequence ID" value="NZ_FTPL01000001.1"/>
</dbReference>
<dbReference type="PROSITE" id="PS50928">
    <property type="entry name" value="ABC_TM1"/>
    <property type="match status" value="1"/>
</dbReference>
<dbReference type="InterPro" id="IPR035906">
    <property type="entry name" value="MetI-like_sf"/>
</dbReference>
<evidence type="ECO:0000256" key="2">
    <source>
        <dbReference type="ARBA" id="ARBA00022448"/>
    </source>
</evidence>
<feature type="transmembrane region" description="Helical" evidence="7">
    <location>
        <begin position="132"/>
        <end position="152"/>
    </location>
</feature>
<dbReference type="NCBIfam" id="NF045471">
    <property type="entry name" value="Opp3B"/>
    <property type="match status" value="1"/>
</dbReference>
<keyword evidence="2 7" id="KW-0813">Transport</keyword>
<feature type="transmembrane region" description="Helical" evidence="7">
    <location>
        <begin position="225"/>
        <end position="251"/>
    </location>
</feature>
<comment type="similarity">
    <text evidence="7">Belongs to the binding-protein-dependent transport system permease family.</text>
</comment>
<evidence type="ECO:0000256" key="5">
    <source>
        <dbReference type="ARBA" id="ARBA00022989"/>
    </source>
</evidence>
<feature type="transmembrane region" description="Helical" evidence="7">
    <location>
        <begin position="172"/>
        <end position="190"/>
    </location>
</feature>
<dbReference type="InterPro" id="IPR045621">
    <property type="entry name" value="BPD_transp_1_N"/>
</dbReference>
<evidence type="ECO:0000256" key="4">
    <source>
        <dbReference type="ARBA" id="ARBA00022692"/>
    </source>
</evidence>
<dbReference type="CDD" id="cd06261">
    <property type="entry name" value="TM_PBP2"/>
    <property type="match status" value="1"/>
</dbReference>
<proteinExistence type="inferred from homology"/>
<keyword evidence="10" id="KW-1185">Reference proteome</keyword>